<evidence type="ECO:0000256" key="4">
    <source>
        <dbReference type="ARBA" id="ARBA00022679"/>
    </source>
</evidence>
<evidence type="ECO:0000256" key="7">
    <source>
        <dbReference type="ARBA" id="ARBA00022786"/>
    </source>
</evidence>
<feature type="domain" description="RING-type" evidence="11">
    <location>
        <begin position="110"/>
        <end position="152"/>
    </location>
</feature>
<evidence type="ECO:0000259" key="11">
    <source>
        <dbReference type="PROSITE" id="PS50089"/>
    </source>
</evidence>
<dbReference type="GO" id="GO:0016567">
    <property type="term" value="P:protein ubiquitination"/>
    <property type="evidence" value="ECO:0000318"/>
    <property type="project" value="GO_Central"/>
</dbReference>
<dbReference type="STRING" id="29655.A0A0K9P654"/>
<dbReference type="EC" id="2.3.2.27" evidence="3"/>
<evidence type="ECO:0000256" key="9">
    <source>
        <dbReference type="PROSITE-ProRule" id="PRU00175"/>
    </source>
</evidence>
<dbReference type="InterPro" id="IPR001841">
    <property type="entry name" value="Znf_RING"/>
</dbReference>
<dbReference type="InterPro" id="IPR013083">
    <property type="entry name" value="Znf_RING/FYVE/PHD"/>
</dbReference>
<evidence type="ECO:0000256" key="8">
    <source>
        <dbReference type="ARBA" id="ARBA00022833"/>
    </source>
</evidence>
<evidence type="ECO:0000256" key="2">
    <source>
        <dbReference type="ARBA" id="ARBA00004906"/>
    </source>
</evidence>
<protein>
    <recommendedName>
        <fullName evidence="3">RING-type E3 ubiquitin transferase</fullName>
        <ecNumber evidence="3">2.3.2.27</ecNumber>
    </recommendedName>
</protein>
<dbReference type="AlphaFoldDB" id="A0A0K9P654"/>
<dbReference type="Gene3D" id="3.30.40.10">
    <property type="entry name" value="Zinc/RING finger domain, C3HC4 (zinc finger)"/>
    <property type="match status" value="1"/>
</dbReference>
<dbReference type="PROSITE" id="PS51257">
    <property type="entry name" value="PROKAR_LIPOPROTEIN"/>
    <property type="match status" value="1"/>
</dbReference>
<dbReference type="CDD" id="cd16461">
    <property type="entry name" value="RING-H2_EL5-like"/>
    <property type="match status" value="1"/>
</dbReference>
<evidence type="ECO:0000256" key="1">
    <source>
        <dbReference type="ARBA" id="ARBA00000900"/>
    </source>
</evidence>
<proteinExistence type="predicted"/>
<keyword evidence="5" id="KW-0479">Metal-binding</keyword>
<keyword evidence="10" id="KW-0812">Transmembrane</keyword>
<dbReference type="PANTHER" id="PTHR46913:SF19">
    <property type="entry name" value="RING-TYPE E3 UBIQUITIN TRANSFERASE"/>
    <property type="match status" value="1"/>
</dbReference>
<dbReference type="OrthoDB" id="651315at2759"/>
<dbReference type="GO" id="GO:0061630">
    <property type="term" value="F:ubiquitin protein ligase activity"/>
    <property type="evidence" value="ECO:0007669"/>
    <property type="project" value="UniProtKB-EC"/>
</dbReference>
<comment type="pathway">
    <text evidence="2">Protein modification; protein ubiquitination.</text>
</comment>
<dbReference type="EMBL" id="LFYR01001213">
    <property type="protein sequence ID" value="KMZ63692.1"/>
    <property type="molecule type" value="Genomic_DNA"/>
</dbReference>
<dbReference type="SMART" id="SM00184">
    <property type="entry name" value="RING"/>
    <property type="match status" value="1"/>
</dbReference>
<accession>A0A0K9P654</accession>
<dbReference type="Proteomes" id="UP000036987">
    <property type="component" value="Unassembled WGS sequence"/>
</dbReference>
<keyword evidence="10" id="KW-1133">Transmembrane helix</keyword>
<dbReference type="OMA" id="WANDRAI"/>
<dbReference type="PROSITE" id="PS50089">
    <property type="entry name" value="ZF_RING_2"/>
    <property type="match status" value="1"/>
</dbReference>
<sequence>MGSESSRDEQLNIILTAGGSVVVGCFLLLVYYIFLLRYRFAHAHLITPSSHLSTTVEDEDEDGDHENDQMHLRHQVWSYVRTLGLDAETIDSIPSFAVEDGDAKTSGLDCSVCLGELAEGEFVRSLPNCGHIFHVSCIDTWLGSHSSCPLCRHLAIIEADPILLETTILSEEEEETR</sequence>
<comment type="catalytic activity">
    <reaction evidence="1">
        <text>S-ubiquitinyl-[E2 ubiquitin-conjugating enzyme]-L-cysteine + [acceptor protein]-L-lysine = [E2 ubiquitin-conjugating enzyme]-L-cysteine + N(6)-ubiquitinyl-[acceptor protein]-L-lysine.</text>
        <dbReference type="EC" id="2.3.2.27"/>
    </reaction>
</comment>
<evidence type="ECO:0000313" key="12">
    <source>
        <dbReference type="EMBL" id="KMZ63692.1"/>
    </source>
</evidence>
<dbReference type="UniPathway" id="UPA00143"/>
<dbReference type="InterPro" id="IPR044600">
    <property type="entry name" value="ATL1/ATL16-like"/>
</dbReference>
<keyword evidence="10" id="KW-0472">Membrane</keyword>
<keyword evidence="4" id="KW-0808">Transferase</keyword>
<dbReference type="Pfam" id="PF13639">
    <property type="entry name" value="zf-RING_2"/>
    <property type="match status" value="1"/>
</dbReference>
<organism evidence="12 13">
    <name type="scientific">Zostera marina</name>
    <name type="common">Eelgrass</name>
    <dbReference type="NCBI Taxonomy" id="29655"/>
    <lineage>
        <taxon>Eukaryota</taxon>
        <taxon>Viridiplantae</taxon>
        <taxon>Streptophyta</taxon>
        <taxon>Embryophyta</taxon>
        <taxon>Tracheophyta</taxon>
        <taxon>Spermatophyta</taxon>
        <taxon>Magnoliopsida</taxon>
        <taxon>Liliopsida</taxon>
        <taxon>Zosteraceae</taxon>
        <taxon>Zostera</taxon>
    </lineage>
</organism>
<keyword evidence="8" id="KW-0862">Zinc</keyword>
<reference evidence="13" key="1">
    <citation type="journal article" date="2016" name="Nature">
        <title>The genome of the seagrass Zostera marina reveals angiosperm adaptation to the sea.</title>
        <authorList>
            <person name="Olsen J.L."/>
            <person name="Rouze P."/>
            <person name="Verhelst B."/>
            <person name="Lin Y.-C."/>
            <person name="Bayer T."/>
            <person name="Collen J."/>
            <person name="Dattolo E."/>
            <person name="De Paoli E."/>
            <person name="Dittami S."/>
            <person name="Maumus F."/>
            <person name="Michel G."/>
            <person name="Kersting A."/>
            <person name="Lauritano C."/>
            <person name="Lohaus R."/>
            <person name="Toepel M."/>
            <person name="Tonon T."/>
            <person name="Vanneste K."/>
            <person name="Amirebrahimi M."/>
            <person name="Brakel J."/>
            <person name="Bostroem C."/>
            <person name="Chovatia M."/>
            <person name="Grimwood J."/>
            <person name="Jenkins J.W."/>
            <person name="Jueterbock A."/>
            <person name="Mraz A."/>
            <person name="Stam W.T."/>
            <person name="Tice H."/>
            <person name="Bornberg-Bauer E."/>
            <person name="Green P.J."/>
            <person name="Pearson G.A."/>
            <person name="Procaccini G."/>
            <person name="Duarte C.M."/>
            <person name="Schmutz J."/>
            <person name="Reusch T.B.H."/>
            <person name="Van de Peer Y."/>
        </authorList>
    </citation>
    <scope>NUCLEOTIDE SEQUENCE [LARGE SCALE GENOMIC DNA]</scope>
    <source>
        <strain evidence="13">cv. Finnish</strain>
    </source>
</reference>
<gene>
    <name evidence="12" type="ORF">ZOSMA_3G01760</name>
</gene>
<evidence type="ECO:0000256" key="3">
    <source>
        <dbReference type="ARBA" id="ARBA00012483"/>
    </source>
</evidence>
<feature type="transmembrane region" description="Helical" evidence="10">
    <location>
        <begin position="12"/>
        <end position="34"/>
    </location>
</feature>
<dbReference type="GO" id="GO:0008270">
    <property type="term" value="F:zinc ion binding"/>
    <property type="evidence" value="ECO:0007669"/>
    <property type="project" value="UniProtKB-KW"/>
</dbReference>
<evidence type="ECO:0000313" key="13">
    <source>
        <dbReference type="Proteomes" id="UP000036987"/>
    </source>
</evidence>
<evidence type="ECO:0000256" key="10">
    <source>
        <dbReference type="SAM" id="Phobius"/>
    </source>
</evidence>
<evidence type="ECO:0000256" key="6">
    <source>
        <dbReference type="ARBA" id="ARBA00022771"/>
    </source>
</evidence>
<evidence type="ECO:0000256" key="5">
    <source>
        <dbReference type="ARBA" id="ARBA00022723"/>
    </source>
</evidence>
<keyword evidence="13" id="KW-1185">Reference proteome</keyword>
<keyword evidence="7" id="KW-0833">Ubl conjugation pathway</keyword>
<keyword evidence="6 9" id="KW-0863">Zinc-finger</keyword>
<name>A0A0K9P654_ZOSMR</name>
<dbReference type="PANTHER" id="PTHR46913">
    <property type="entry name" value="RING-H2 FINGER PROTEIN ATL16"/>
    <property type="match status" value="1"/>
</dbReference>
<comment type="caution">
    <text evidence="12">The sequence shown here is derived from an EMBL/GenBank/DDBJ whole genome shotgun (WGS) entry which is preliminary data.</text>
</comment>
<dbReference type="SUPFAM" id="SSF57850">
    <property type="entry name" value="RING/U-box"/>
    <property type="match status" value="1"/>
</dbReference>